<keyword evidence="4" id="KW-1185">Reference proteome</keyword>
<evidence type="ECO:0000256" key="1">
    <source>
        <dbReference type="SAM" id="MobiDB-lite"/>
    </source>
</evidence>
<feature type="compositionally biased region" description="Polar residues" evidence="1">
    <location>
        <begin position="17"/>
        <end position="49"/>
    </location>
</feature>
<dbReference type="AlphaFoldDB" id="A0A8S1PMX3"/>
<dbReference type="Proteomes" id="UP000688137">
    <property type="component" value="Unassembled WGS sequence"/>
</dbReference>
<protein>
    <recommendedName>
        <fullName evidence="2">Myb-like domain-containing protein</fullName>
    </recommendedName>
</protein>
<dbReference type="SMART" id="SM00717">
    <property type="entry name" value="SANT"/>
    <property type="match status" value="1"/>
</dbReference>
<evidence type="ECO:0000259" key="2">
    <source>
        <dbReference type="SMART" id="SM00717"/>
    </source>
</evidence>
<organism evidence="3 4">
    <name type="scientific">Paramecium primaurelia</name>
    <dbReference type="NCBI Taxonomy" id="5886"/>
    <lineage>
        <taxon>Eukaryota</taxon>
        <taxon>Sar</taxon>
        <taxon>Alveolata</taxon>
        <taxon>Ciliophora</taxon>
        <taxon>Intramacronucleata</taxon>
        <taxon>Oligohymenophorea</taxon>
        <taxon>Peniculida</taxon>
        <taxon>Parameciidae</taxon>
        <taxon>Paramecium</taxon>
    </lineage>
</organism>
<proteinExistence type="predicted"/>
<name>A0A8S1PMX3_PARPR</name>
<dbReference type="EMBL" id="CAJJDM010000126">
    <property type="protein sequence ID" value="CAD8104342.1"/>
    <property type="molecule type" value="Genomic_DNA"/>
</dbReference>
<dbReference type="CDD" id="cd00167">
    <property type="entry name" value="SANT"/>
    <property type="match status" value="1"/>
</dbReference>
<gene>
    <name evidence="3" type="ORF">PPRIM_AZ9-3.1.T1230135</name>
</gene>
<dbReference type="InterPro" id="IPR001005">
    <property type="entry name" value="SANT/Myb"/>
</dbReference>
<feature type="domain" description="Myb-like" evidence="2">
    <location>
        <begin position="72"/>
        <end position="133"/>
    </location>
</feature>
<dbReference type="OMA" id="QINPCHF"/>
<feature type="region of interest" description="Disordered" evidence="1">
    <location>
        <begin position="17"/>
        <end position="76"/>
    </location>
</feature>
<feature type="compositionally biased region" description="Polar residues" evidence="1">
    <location>
        <begin position="64"/>
        <end position="76"/>
    </location>
</feature>
<evidence type="ECO:0000313" key="3">
    <source>
        <dbReference type="EMBL" id="CAD8104342.1"/>
    </source>
</evidence>
<reference evidence="3" key="1">
    <citation type="submission" date="2021-01" db="EMBL/GenBank/DDBJ databases">
        <authorList>
            <consortium name="Genoscope - CEA"/>
            <person name="William W."/>
        </authorList>
    </citation>
    <scope>NUCLEOTIDE SEQUENCE</scope>
</reference>
<comment type="caution">
    <text evidence="3">The sequence shown here is derived from an EMBL/GenBank/DDBJ whole genome shotgun (WGS) entry which is preliminary data.</text>
</comment>
<sequence>MENSCVLHLLPQTSSLPVQNQFPKQNELSDSLSSQGTNNQGELSFTLNETSKKSQVTKKKISKEQSQNVKKNQGHWSNQEHQIYVEFLQQHQNTTMQNQQNRKNNKIFKLMSMTIGTRSPSQCRSHHQKFNPFTLAGQKRIKKNKKRNNAENITYAMEVQQYYTPEIKSQINPCHFEYLSNYEDSRPQLQNFCSNSNYDSDYCYRNNNQYLDELLD</sequence>
<accession>A0A8S1PMX3</accession>
<evidence type="ECO:0000313" key="4">
    <source>
        <dbReference type="Proteomes" id="UP000688137"/>
    </source>
</evidence>